<dbReference type="RefSeq" id="WP_390263973.1">
    <property type="nucleotide sequence ID" value="NZ_JBHUGH010000012.1"/>
</dbReference>
<reference evidence="3" key="1">
    <citation type="journal article" date="2019" name="Int. J. Syst. Evol. Microbiol.">
        <title>The Global Catalogue of Microorganisms (GCM) 10K type strain sequencing project: providing services to taxonomists for standard genome sequencing and annotation.</title>
        <authorList>
            <consortium name="The Broad Institute Genomics Platform"/>
            <consortium name="The Broad Institute Genome Sequencing Center for Infectious Disease"/>
            <person name="Wu L."/>
            <person name="Ma J."/>
        </authorList>
    </citation>
    <scope>NUCLEOTIDE SEQUENCE [LARGE SCALE GENOMIC DNA]</scope>
    <source>
        <strain evidence="3">CGMCC 4.7242</strain>
    </source>
</reference>
<keyword evidence="1" id="KW-0175">Coiled coil</keyword>
<protein>
    <recommendedName>
        <fullName evidence="4">Flagellar FliJ protein</fullName>
    </recommendedName>
</protein>
<name>A0ABW4SAR8_9RHOB</name>
<evidence type="ECO:0000313" key="3">
    <source>
        <dbReference type="Proteomes" id="UP001597353"/>
    </source>
</evidence>
<sequence>MIFKSTKSPTAELRDLLGATRARLAQGHLQGLQDLGARHMKALERFISGPVPSEAELLKLKTEAQATEAMILAAREGLQAARRRLAEIERELSGWKAYDKTGQRSEVAASRVTLERKA</sequence>
<evidence type="ECO:0000313" key="2">
    <source>
        <dbReference type="EMBL" id="MFD1913702.1"/>
    </source>
</evidence>
<gene>
    <name evidence="2" type="ORF">ACFSGJ_15930</name>
</gene>
<accession>A0ABW4SAR8</accession>
<proteinExistence type="predicted"/>
<dbReference type="Proteomes" id="UP001597353">
    <property type="component" value="Unassembled WGS sequence"/>
</dbReference>
<evidence type="ECO:0008006" key="4">
    <source>
        <dbReference type="Google" id="ProtNLM"/>
    </source>
</evidence>
<organism evidence="2 3">
    <name type="scientific">Halodurantibacterium flavum</name>
    <dbReference type="NCBI Taxonomy" id="1382802"/>
    <lineage>
        <taxon>Bacteria</taxon>
        <taxon>Pseudomonadati</taxon>
        <taxon>Pseudomonadota</taxon>
        <taxon>Alphaproteobacteria</taxon>
        <taxon>Rhodobacterales</taxon>
        <taxon>Paracoccaceae</taxon>
        <taxon>Halodurantibacterium</taxon>
    </lineage>
</organism>
<keyword evidence="3" id="KW-1185">Reference proteome</keyword>
<dbReference type="EMBL" id="JBHUGH010000012">
    <property type="protein sequence ID" value="MFD1913702.1"/>
    <property type="molecule type" value="Genomic_DNA"/>
</dbReference>
<feature type="coiled-coil region" evidence="1">
    <location>
        <begin position="71"/>
        <end position="98"/>
    </location>
</feature>
<comment type="caution">
    <text evidence="2">The sequence shown here is derived from an EMBL/GenBank/DDBJ whole genome shotgun (WGS) entry which is preliminary data.</text>
</comment>
<evidence type="ECO:0000256" key="1">
    <source>
        <dbReference type="SAM" id="Coils"/>
    </source>
</evidence>